<keyword evidence="8" id="KW-1185">Reference proteome</keyword>
<dbReference type="Proteomes" id="UP001652740">
    <property type="component" value="Unplaced"/>
</dbReference>
<reference evidence="9" key="1">
    <citation type="submission" date="2025-08" db="UniProtKB">
        <authorList>
            <consortium name="RefSeq"/>
        </authorList>
    </citation>
    <scope>IDENTIFICATION</scope>
    <source>
        <tissue evidence="9">Whole larvae</tissue>
    </source>
</reference>
<dbReference type="FunCoup" id="A0A6J1WVH5">
    <property type="interactions" value="4"/>
</dbReference>
<dbReference type="Pfam" id="PF02892">
    <property type="entry name" value="zf-BED"/>
    <property type="match status" value="3"/>
</dbReference>
<feature type="domain" description="BED-type" evidence="7">
    <location>
        <begin position="42"/>
        <end position="94"/>
    </location>
</feature>
<feature type="domain" description="BED-type" evidence="7">
    <location>
        <begin position="114"/>
        <end position="166"/>
    </location>
</feature>
<dbReference type="SMART" id="SM00614">
    <property type="entry name" value="ZnF_BED"/>
    <property type="match status" value="3"/>
</dbReference>
<evidence type="ECO:0000256" key="3">
    <source>
        <dbReference type="ARBA" id="ARBA00022833"/>
    </source>
</evidence>
<protein>
    <submittedName>
        <fullName evidence="9">Uncharacterized protein LOC113516557 isoform X1</fullName>
    </submittedName>
</protein>
<dbReference type="GeneID" id="113516557"/>
<evidence type="ECO:0000259" key="6">
    <source>
        <dbReference type="PROSITE" id="PS50157"/>
    </source>
</evidence>
<dbReference type="GO" id="GO:0008270">
    <property type="term" value="F:zinc ion binding"/>
    <property type="evidence" value="ECO:0007669"/>
    <property type="project" value="UniProtKB-KW"/>
</dbReference>
<evidence type="ECO:0000259" key="7">
    <source>
        <dbReference type="PROSITE" id="PS50808"/>
    </source>
</evidence>
<evidence type="ECO:0000256" key="4">
    <source>
        <dbReference type="PROSITE-ProRule" id="PRU00042"/>
    </source>
</evidence>
<dbReference type="InterPro" id="IPR003656">
    <property type="entry name" value="Znf_BED"/>
</dbReference>
<dbReference type="Gene3D" id="3.30.160.60">
    <property type="entry name" value="Classic Zinc Finger"/>
    <property type="match status" value="1"/>
</dbReference>
<keyword evidence="1" id="KW-0479">Metal-binding</keyword>
<dbReference type="GO" id="GO:0006357">
    <property type="term" value="P:regulation of transcription by RNA polymerase II"/>
    <property type="evidence" value="ECO:0007669"/>
    <property type="project" value="TreeGrafter"/>
</dbReference>
<feature type="region of interest" description="Disordered" evidence="5">
    <location>
        <begin position="160"/>
        <end position="185"/>
    </location>
</feature>
<evidence type="ECO:0000256" key="5">
    <source>
        <dbReference type="SAM" id="MobiDB-lite"/>
    </source>
</evidence>
<organism evidence="8 9">
    <name type="scientific">Galleria mellonella</name>
    <name type="common">Greater wax moth</name>
    <dbReference type="NCBI Taxonomy" id="7137"/>
    <lineage>
        <taxon>Eukaryota</taxon>
        <taxon>Metazoa</taxon>
        <taxon>Ecdysozoa</taxon>
        <taxon>Arthropoda</taxon>
        <taxon>Hexapoda</taxon>
        <taxon>Insecta</taxon>
        <taxon>Pterygota</taxon>
        <taxon>Neoptera</taxon>
        <taxon>Endopterygota</taxon>
        <taxon>Lepidoptera</taxon>
        <taxon>Glossata</taxon>
        <taxon>Ditrysia</taxon>
        <taxon>Pyraloidea</taxon>
        <taxon>Pyralidae</taxon>
        <taxon>Galleriinae</taxon>
        <taxon>Galleria</taxon>
    </lineage>
</organism>
<dbReference type="GO" id="GO:0005634">
    <property type="term" value="C:nucleus"/>
    <property type="evidence" value="ECO:0007669"/>
    <property type="project" value="TreeGrafter"/>
</dbReference>
<dbReference type="PROSITE" id="PS50157">
    <property type="entry name" value="ZINC_FINGER_C2H2_2"/>
    <property type="match status" value="1"/>
</dbReference>
<gene>
    <name evidence="9" type="primary">LOC113516557</name>
</gene>
<dbReference type="InParanoid" id="A0A6J1WVH5"/>
<feature type="region of interest" description="Disordered" evidence="5">
    <location>
        <begin position="91"/>
        <end position="113"/>
    </location>
</feature>
<dbReference type="SUPFAM" id="SSF57667">
    <property type="entry name" value="beta-beta-alpha zinc fingers"/>
    <property type="match status" value="3"/>
</dbReference>
<accession>A0A6J1WVH5</accession>
<evidence type="ECO:0000256" key="2">
    <source>
        <dbReference type="ARBA" id="ARBA00022771"/>
    </source>
</evidence>
<feature type="domain" description="BED-type" evidence="7">
    <location>
        <begin position="186"/>
        <end position="238"/>
    </location>
</feature>
<feature type="domain" description="C2H2-type" evidence="6">
    <location>
        <begin position="133"/>
        <end position="164"/>
    </location>
</feature>
<dbReference type="AlphaFoldDB" id="A0A6J1WVH5"/>
<name>A0A6J1WVH5_GALME</name>
<evidence type="ECO:0000313" key="9">
    <source>
        <dbReference type="RefSeq" id="XP_026756778.2"/>
    </source>
</evidence>
<dbReference type="InterPro" id="IPR013087">
    <property type="entry name" value="Znf_C2H2_type"/>
</dbReference>
<sequence length="428" mass="49433">MELLSNGRTSKRDIVDSSEEDDEVYDAYIKAVKYDKLKSQQQPKFGVWQYFDVADAEKKLATCSFCKEVFSYKGTSGNLRQHLKRRHNVTNNKKFDINEEDVPSQERNNSKRRSTKSLTWEYFEVKDKERRIAVCKLCGNDFSYYSSVSNLMRHIRKMHSDEVPGKHSEDDSKSDGDESKSESSSDSRSAVWSYYKCLDTVNKISACLICNKRFSYLSTTSHLRRHLKRKHPEIDLSGTGETKTVLISSNGQLYEIEETKGEHEVDDEEPQDTMDVDTLYLEEFEENLSADEENREDSNVTQNARDSTLLQNGGAKMARKRRLVDDSDSDIDSSGEFSFQNRYVRKKNDSLEHFGKYLVSLLKELPRELSNQFQSDFIKQIINAQLSCNSTKKVHRNVPSNGYSIHIDQERETPGELHYVTVQAENES</sequence>
<dbReference type="PANTHER" id="PTHR34396">
    <property type="entry name" value="OS03G0264950 PROTEIN-RELATED"/>
    <property type="match status" value="1"/>
</dbReference>
<dbReference type="PROSITE" id="PS50808">
    <property type="entry name" value="ZF_BED"/>
    <property type="match status" value="3"/>
</dbReference>
<dbReference type="KEGG" id="gmw:113516557"/>
<dbReference type="InterPro" id="IPR053031">
    <property type="entry name" value="Cuticle_assoc_protein"/>
</dbReference>
<evidence type="ECO:0000313" key="8">
    <source>
        <dbReference type="Proteomes" id="UP001652740"/>
    </source>
</evidence>
<proteinExistence type="predicted"/>
<dbReference type="InterPro" id="IPR036236">
    <property type="entry name" value="Znf_C2H2_sf"/>
</dbReference>
<dbReference type="RefSeq" id="XP_026756778.2">
    <property type="nucleotide sequence ID" value="XM_026900977.3"/>
</dbReference>
<dbReference type="PANTHER" id="PTHR34396:SF25">
    <property type="entry name" value="BOUNDARY ELEMENT ASSOCIATED FACTOR"/>
    <property type="match status" value="1"/>
</dbReference>
<dbReference type="SMART" id="SM00355">
    <property type="entry name" value="ZnF_C2H2"/>
    <property type="match status" value="3"/>
</dbReference>
<evidence type="ECO:0000256" key="1">
    <source>
        <dbReference type="ARBA" id="ARBA00022723"/>
    </source>
</evidence>
<keyword evidence="3" id="KW-0862">Zinc</keyword>
<dbReference type="GO" id="GO:1990837">
    <property type="term" value="F:sequence-specific double-stranded DNA binding"/>
    <property type="evidence" value="ECO:0007669"/>
    <property type="project" value="TreeGrafter"/>
</dbReference>
<keyword evidence="2 4" id="KW-0863">Zinc-finger</keyword>